<reference evidence="3 4" key="1">
    <citation type="journal article" date="2007" name="Int. J. Syst. Evol. Microbiol.">
        <title>Paenibacillus ginsengarvi sp. nov., isolated from soil from ginseng cultivation.</title>
        <authorList>
            <person name="Yoon M.H."/>
            <person name="Ten L.N."/>
            <person name="Im W.T."/>
        </authorList>
    </citation>
    <scope>NUCLEOTIDE SEQUENCE [LARGE SCALE GENOMIC DNA]</scope>
    <source>
        <strain evidence="3 4">KCTC 13059</strain>
    </source>
</reference>
<keyword evidence="2" id="KW-0732">Signal</keyword>
<evidence type="ECO:0000313" key="3">
    <source>
        <dbReference type="EMBL" id="RKN83905.1"/>
    </source>
</evidence>
<dbReference type="SUPFAM" id="SSF53850">
    <property type="entry name" value="Periplasmic binding protein-like II"/>
    <property type="match status" value="1"/>
</dbReference>
<evidence type="ECO:0000256" key="1">
    <source>
        <dbReference type="ARBA" id="ARBA00008520"/>
    </source>
</evidence>
<gene>
    <name evidence="3" type="ORF">D7M11_15075</name>
</gene>
<dbReference type="PROSITE" id="PS51257">
    <property type="entry name" value="PROKAR_LIPOPROTEIN"/>
    <property type="match status" value="1"/>
</dbReference>
<dbReference type="OrthoDB" id="2549165at2"/>
<name>A0A3B0CBZ4_9BACL</name>
<sequence length="436" mass="47617">MRWNQKAIIAAGAMALLLTACGGGTKEPEGSAAKGEEAPSNKPVTLYMLQDGATISDEEFANFIAAPVKAKYPHITVEMVRNKNGNNGLSELISSGSFPDLMFITMLQIKAHRDLGTTENLDPYIKKSGMNLAQFDPGAMQTSRAFGGGESVYAIPFSLNFLATFYNKDLFDRFGVSYPKEGMTWQDIIQLSAKFARNENGAEYRGLFVPSFAEMGMQLSLGRVDPATNKATINNDGWKKAAEVIKNINAIPGNKGATLDHFLKNQTLAMVASYDARFAALEKLQGTPEQFNWDVTQFPSYPDRPNTSLQSTGHFLSVSALGKNKNEAFQVIELLTGEPIQSLMTESGRFTALSNETIKNKYGAKMKSMQGKNIKAVFKSSFAPPYQPTSYDALTNTPLNDAAKNFLDNGMDINTALRQAEEASNKAIEAEINAKK</sequence>
<evidence type="ECO:0000256" key="2">
    <source>
        <dbReference type="SAM" id="SignalP"/>
    </source>
</evidence>
<comment type="caution">
    <text evidence="3">The sequence shown here is derived from an EMBL/GenBank/DDBJ whole genome shotgun (WGS) entry which is preliminary data.</text>
</comment>
<accession>A0A3B0CBZ4</accession>
<dbReference type="EMBL" id="RBAH01000010">
    <property type="protein sequence ID" value="RKN83905.1"/>
    <property type="molecule type" value="Genomic_DNA"/>
</dbReference>
<dbReference type="PANTHER" id="PTHR43649:SF31">
    <property type="entry name" value="SN-GLYCEROL-3-PHOSPHATE-BINDING PERIPLASMIC PROTEIN UGPB"/>
    <property type="match status" value="1"/>
</dbReference>
<dbReference type="AlphaFoldDB" id="A0A3B0CBZ4"/>
<feature type="signal peptide" evidence="2">
    <location>
        <begin position="1"/>
        <end position="22"/>
    </location>
</feature>
<keyword evidence="4" id="KW-1185">Reference proteome</keyword>
<comment type="similarity">
    <text evidence="1">Belongs to the bacterial solute-binding protein 1 family.</text>
</comment>
<dbReference type="PANTHER" id="PTHR43649">
    <property type="entry name" value="ARABINOSE-BINDING PROTEIN-RELATED"/>
    <property type="match status" value="1"/>
</dbReference>
<organism evidence="3 4">
    <name type="scientific">Paenibacillus ginsengarvi</name>
    <dbReference type="NCBI Taxonomy" id="400777"/>
    <lineage>
        <taxon>Bacteria</taxon>
        <taxon>Bacillati</taxon>
        <taxon>Bacillota</taxon>
        <taxon>Bacilli</taxon>
        <taxon>Bacillales</taxon>
        <taxon>Paenibacillaceae</taxon>
        <taxon>Paenibacillus</taxon>
    </lineage>
</organism>
<dbReference type="Proteomes" id="UP000282311">
    <property type="component" value="Unassembled WGS sequence"/>
</dbReference>
<dbReference type="InterPro" id="IPR050490">
    <property type="entry name" value="Bact_solute-bd_prot1"/>
</dbReference>
<evidence type="ECO:0000313" key="4">
    <source>
        <dbReference type="Proteomes" id="UP000282311"/>
    </source>
</evidence>
<dbReference type="RefSeq" id="WP_120748069.1">
    <property type="nucleotide sequence ID" value="NZ_RBAH01000010.1"/>
</dbReference>
<feature type="chain" id="PRO_5038793537" evidence="2">
    <location>
        <begin position="23"/>
        <end position="436"/>
    </location>
</feature>
<protein>
    <submittedName>
        <fullName evidence="3">Extracellular solute-binding protein</fullName>
    </submittedName>
</protein>
<dbReference type="Gene3D" id="3.40.190.10">
    <property type="entry name" value="Periplasmic binding protein-like II"/>
    <property type="match status" value="1"/>
</dbReference>
<proteinExistence type="inferred from homology"/>